<name>A0A0R3KPK4_9BRAD</name>
<keyword evidence="2" id="KW-0378">Hydrolase</keyword>
<dbReference type="STRING" id="280332.CQ12_01195"/>
<dbReference type="PANTHER" id="PTHR43798">
    <property type="entry name" value="MONOACYLGLYCEROL LIPASE"/>
    <property type="match status" value="1"/>
</dbReference>
<dbReference type="RefSeq" id="WP_057839456.1">
    <property type="nucleotide sequence ID" value="NZ_LLXZ01000191.1"/>
</dbReference>
<dbReference type="InterPro" id="IPR029058">
    <property type="entry name" value="AB_hydrolase_fold"/>
</dbReference>
<protein>
    <submittedName>
        <fullName evidence="2">Alpha/beta hydrolase</fullName>
    </submittedName>
</protein>
<dbReference type="OrthoDB" id="9779853at2"/>
<gene>
    <name evidence="2" type="ORF">CQ12_01195</name>
</gene>
<dbReference type="Proteomes" id="UP000050863">
    <property type="component" value="Unassembled WGS sequence"/>
</dbReference>
<dbReference type="PANTHER" id="PTHR43798:SF33">
    <property type="entry name" value="HYDROLASE, PUTATIVE (AFU_ORTHOLOGUE AFUA_2G14860)-RELATED"/>
    <property type="match status" value="1"/>
</dbReference>
<dbReference type="SUPFAM" id="SSF53474">
    <property type="entry name" value="alpha/beta-Hydrolases"/>
    <property type="match status" value="1"/>
</dbReference>
<dbReference type="GO" id="GO:0016787">
    <property type="term" value="F:hydrolase activity"/>
    <property type="evidence" value="ECO:0007669"/>
    <property type="project" value="UniProtKB-KW"/>
</dbReference>
<comment type="caution">
    <text evidence="2">The sequence shown here is derived from an EMBL/GenBank/DDBJ whole genome shotgun (WGS) entry which is preliminary data.</text>
</comment>
<reference evidence="2 3" key="1">
    <citation type="submission" date="2014-03" db="EMBL/GenBank/DDBJ databases">
        <title>Bradyrhizobium valentinum sp. nov., isolated from effective nodules of Lupinus mariae-josephae, a lupine endemic of basic-lime soils in Eastern Spain.</title>
        <authorList>
            <person name="Duran D."/>
            <person name="Rey L."/>
            <person name="Navarro A."/>
            <person name="Busquets A."/>
            <person name="Imperial J."/>
            <person name="Ruiz-Argueso T."/>
        </authorList>
    </citation>
    <scope>NUCLEOTIDE SEQUENCE [LARGE SCALE GENOMIC DNA]</scope>
    <source>
        <strain evidence="2 3">PAC68</strain>
    </source>
</reference>
<accession>A0A0R3KPK4</accession>
<dbReference type="Pfam" id="PF12697">
    <property type="entry name" value="Abhydrolase_6"/>
    <property type="match status" value="1"/>
</dbReference>
<dbReference type="GO" id="GO:0016020">
    <property type="term" value="C:membrane"/>
    <property type="evidence" value="ECO:0007669"/>
    <property type="project" value="TreeGrafter"/>
</dbReference>
<dbReference type="Gene3D" id="3.40.50.1820">
    <property type="entry name" value="alpha/beta hydrolase"/>
    <property type="match status" value="1"/>
</dbReference>
<dbReference type="AlphaFoldDB" id="A0A0R3KPK4"/>
<proteinExistence type="predicted"/>
<feature type="domain" description="AB hydrolase-1" evidence="1">
    <location>
        <begin position="32"/>
        <end position="252"/>
    </location>
</feature>
<dbReference type="EMBL" id="LLXZ01000191">
    <property type="protein sequence ID" value="KRQ97479.1"/>
    <property type="molecule type" value="Genomic_DNA"/>
</dbReference>
<dbReference type="InterPro" id="IPR000073">
    <property type="entry name" value="AB_hydrolase_1"/>
</dbReference>
<evidence type="ECO:0000313" key="2">
    <source>
        <dbReference type="EMBL" id="KRQ97479.1"/>
    </source>
</evidence>
<evidence type="ECO:0000259" key="1">
    <source>
        <dbReference type="Pfam" id="PF12697"/>
    </source>
</evidence>
<organism evidence="2 3">
    <name type="scientific">Bradyrhizobium jicamae</name>
    <dbReference type="NCBI Taxonomy" id="280332"/>
    <lineage>
        <taxon>Bacteria</taxon>
        <taxon>Pseudomonadati</taxon>
        <taxon>Pseudomonadota</taxon>
        <taxon>Alphaproteobacteria</taxon>
        <taxon>Hyphomicrobiales</taxon>
        <taxon>Nitrobacteraceae</taxon>
        <taxon>Bradyrhizobium</taxon>
    </lineage>
</organism>
<evidence type="ECO:0000313" key="3">
    <source>
        <dbReference type="Proteomes" id="UP000050863"/>
    </source>
</evidence>
<sequence>MTTLTPSGFLTIGASHLEYRMIGPSPESAPTIVMLHEGLGSAGLWGDFPDKLQAATGAGVFAYSRAGYGASTPAKLPRPLDYMHVEALDVLPKLLDKIGFRRGLLLGHSDGASIATIYTGSHQDHRVQGLALIAPHFIVEDISVASIAEIRNTYETTNLKGKLSRWHRNVDNAFYGWNGAWLDPDFRNWDISEYLAYIRVPVAILQGVDDQYGTMRQVEIATEECYCPVDVTVIPGAGHQPHREAPEATLDAILDFAKAVLQVENGSQGRAA</sequence>
<dbReference type="InterPro" id="IPR050266">
    <property type="entry name" value="AB_hydrolase_sf"/>
</dbReference>
<keyword evidence="3" id="KW-1185">Reference proteome</keyword>